<keyword evidence="1" id="KW-0812">Transmembrane</keyword>
<evidence type="ECO:0000313" key="4">
    <source>
        <dbReference type="Proteomes" id="UP000018040"/>
    </source>
</evidence>
<feature type="domain" description="EGF-like" evidence="2">
    <location>
        <begin position="348"/>
        <end position="391"/>
    </location>
</feature>
<dbReference type="PANTHER" id="PTHR23275:SF100">
    <property type="entry name" value="EGF-LIKE DOMAIN-CONTAINING PROTEIN"/>
    <property type="match status" value="1"/>
</dbReference>
<reference evidence="3 4" key="2">
    <citation type="journal article" date="2013" name="Genome Biol. Evol.">
        <title>Genome sequencing of Giardia lamblia genotypes A2 and B isolates (DH and GS) and comparative analysis with the genomes of genotypes A1 and E (WB and Pig).</title>
        <authorList>
            <person name="Adam R.D."/>
            <person name="Dahlstrom E.W."/>
            <person name="Martens C.A."/>
            <person name="Bruno D.P."/>
            <person name="Barbian K.D."/>
            <person name="Ricklefs S.M."/>
            <person name="Hernandez M.M."/>
            <person name="Narla N.P."/>
            <person name="Patel R.B."/>
            <person name="Porcella S.F."/>
            <person name="Nash T.E."/>
        </authorList>
    </citation>
    <scope>NUCLEOTIDE SEQUENCE [LARGE SCALE GENOMIC DNA]</scope>
    <source>
        <strain evidence="3 4">GS</strain>
    </source>
</reference>
<feature type="domain" description="EGF-like" evidence="2">
    <location>
        <begin position="259"/>
        <end position="309"/>
    </location>
</feature>
<dbReference type="VEuPathDB" id="GiardiaDB:DHA2_151456"/>
<dbReference type="InterPro" id="IPR000742">
    <property type="entry name" value="EGF"/>
</dbReference>
<comment type="caution">
    <text evidence="3">The sequence shown here is derived from an EMBL/GenBank/DDBJ whole genome shotgun (WGS) entry which is preliminary data.</text>
</comment>
<dbReference type="PANTHER" id="PTHR23275">
    <property type="entry name" value="CABRIOLET.-RELATED"/>
    <property type="match status" value="1"/>
</dbReference>
<protein>
    <submittedName>
        <fullName evidence="3">Variant-specific surface protein</fullName>
    </submittedName>
</protein>
<organism evidence="3 4">
    <name type="scientific">Giardia intestinalis</name>
    <name type="common">Giardia lamblia</name>
    <dbReference type="NCBI Taxonomy" id="5741"/>
    <lineage>
        <taxon>Eukaryota</taxon>
        <taxon>Metamonada</taxon>
        <taxon>Diplomonadida</taxon>
        <taxon>Hexamitidae</taxon>
        <taxon>Giardiinae</taxon>
        <taxon>Giardia</taxon>
    </lineage>
</organism>
<dbReference type="SMART" id="SM00181">
    <property type="entry name" value="EGF"/>
    <property type="match status" value="6"/>
</dbReference>
<dbReference type="VEuPathDB" id="GiardiaDB:QR46_4872"/>
<evidence type="ECO:0000256" key="1">
    <source>
        <dbReference type="SAM" id="Phobius"/>
    </source>
</evidence>
<feature type="domain" description="EGF-like" evidence="2">
    <location>
        <begin position="101"/>
        <end position="147"/>
    </location>
</feature>
<dbReference type="InterPro" id="IPR009030">
    <property type="entry name" value="Growth_fac_rcpt_cys_sf"/>
</dbReference>
<dbReference type="InterPro" id="IPR006212">
    <property type="entry name" value="Furin_repeat"/>
</dbReference>
<accession>V6TMH1</accession>
<dbReference type="Gene3D" id="2.10.220.10">
    <property type="entry name" value="Hormone Receptor, Insulin-like Growth Factor Receptor 1, Chain A, domain 2"/>
    <property type="match status" value="1"/>
</dbReference>
<name>V6TMH1_GIAIN</name>
<dbReference type="SMART" id="SM00261">
    <property type="entry name" value="FU"/>
    <property type="match status" value="3"/>
</dbReference>
<dbReference type="InterPro" id="IPR052798">
    <property type="entry name" value="Giardia_VSA"/>
</dbReference>
<dbReference type="OrthoDB" id="430044at2759"/>
<dbReference type="EMBL" id="AHHH01000301">
    <property type="protein sequence ID" value="ESU40158.1"/>
    <property type="molecule type" value="Genomic_DNA"/>
</dbReference>
<keyword evidence="1" id="KW-1133">Transmembrane helix</keyword>
<dbReference type="InterPro" id="IPR005127">
    <property type="entry name" value="Giardia_VSP"/>
</dbReference>
<dbReference type="Pfam" id="PF03302">
    <property type="entry name" value="VSP"/>
    <property type="match status" value="1"/>
</dbReference>
<dbReference type="SUPFAM" id="SSF57184">
    <property type="entry name" value="Growth factor receptor domain"/>
    <property type="match status" value="2"/>
</dbReference>
<gene>
    <name evidence="3" type="ORF">GSB_154824</name>
</gene>
<sequence length="627" mass="63664">VNDPAGVLINSLCRPSSSPQVTAAGCAGKDGAALTDSSTACGMCSGEFFLFMGGCYSTKSNSGSEMCTKAEGGRCTTCKTDGSYIFQNNAATVTLGNECILCSDATNRDGYQGVENCNKCTAPSGTGAATCSACQEGYYLDNNGACQKCDTNSCLTCKTSASTCTSCPEGKYLNGNTCAASCGNGKYADKRTWRCKACNEIADCTVCTYNDIIGGPKCSDCGNKVVRTELDGSTTCITVASDCTDENHFKTDGNAACLLCNDITTGAGTASNVGVEHCKTCQKAADNQNPTCSACLDGYFYDSGSSTCATKCADNCATCSVASDDNKCSTCMAGSFLVTTGENKKCVPCGDTAQDGIDGCAECSGTAGSLKCTKCKPNRRSKGEPGNYTCEEKTCEDPTACGGTAGSCKAAVLDDKGAFHYYCSLCGDSTKIPIDGKCVDKDSANQGNTDCTNGACPSCKAANYFLYMGGCYSVSKEPGSLMCSKATTAGVCETPNANSRYFAVPGAAKTDQSVLACGNPLGTTVGSNAYVGVEGCKTCEAPTAATGMAAAKCTACDGGKKPNLAGTGCSTCGIPGCTACRADNVREACGDGNLSTGAIAGISVAAVVVVGGLVGFLCWWFICRGKA</sequence>
<feature type="transmembrane region" description="Helical" evidence="1">
    <location>
        <begin position="598"/>
        <end position="622"/>
    </location>
</feature>
<reference evidence="4" key="1">
    <citation type="submission" date="2012-02" db="EMBL/GenBank/DDBJ databases">
        <title>Genome sequencing of Giardia lamblia Genotypes A2 and B isolates (DH and GS) and comparative analysis with the genomes of Genotypes A1 and E (WB and Pig).</title>
        <authorList>
            <person name="Adam R."/>
            <person name="Dahlstrom E."/>
            <person name="Martens C."/>
            <person name="Bruno D."/>
            <person name="Barbian K."/>
            <person name="Porcella S.F."/>
            <person name="Nash T."/>
        </authorList>
    </citation>
    <scope>NUCLEOTIDE SEQUENCE</scope>
    <source>
        <strain evidence="4">GS</strain>
    </source>
</reference>
<dbReference type="VEuPathDB" id="GiardiaDB:GL50803_0050028"/>
<feature type="domain" description="EGF-like" evidence="2">
    <location>
        <begin position="394"/>
        <end position="439"/>
    </location>
</feature>
<feature type="domain" description="EGF-like" evidence="2">
    <location>
        <begin position="311"/>
        <end position="347"/>
    </location>
</feature>
<dbReference type="Proteomes" id="UP000018040">
    <property type="component" value="Unassembled WGS sequence"/>
</dbReference>
<evidence type="ECO:0000313" key="3">
    <source>
        <dbReference type="EMBL" id="ESU40158.1"/>
    </source>
</evidence>
<evidence type="ECO:0000259" key="2">
    <source>
        <dbReference type="SMART" id="SM00181"/>
    </source>
</evidence>
<dbReference type="VEuPathDB" id="GiardiaDB:GL50803_0032607"/>
<feature type="domain" description="EGF-like" evidence="2">
    <location>
        <begin position="148"/>
        <end position="179"/>
    </location>
</feature>
<dbReference type="CDD" id="cd00064">
    <property type="entry name" value="FU"/>
    <property type="match status" value="1"/>
</dbReference>
<proteinExistence type="predicted"/>
<dbReference type="AlphaFoldDB" id="V6TMH1"/>
<feature type="non-terminal residue" evidence="3">
    <location>
        <position position="1"/>
    </location>
</feature>
<keyword evidence="1" id="KW-0472">Membrane</keyword>